<feature type="transmembrane region" description="Helical" evidence="6">
    <location>
        <begin position="147"/>
        <end position="168"/>
    </location>
</feature>
<keyword evidence="2 6" id="KW-0812">Transmembrane</keyword>
<feature type="transmembrane region" description="Helical" evidence="6">
    <location>
        <begin position="241"/>
        <end position="259"/>
    </location>
</feature>
<accession>A0A8B2PM26</accession>
<feature type="transmembrane region" description="Helical" evidence="6">
    <location>
        <begin position="24"/>
        <end position="43"/>
    </location>
</feature>
<comment type="caution">
    <text evidence="7">The sequence shown here is derived from an EMBL/GenBank/DDBJ whole genome shotgun (WGS) entry which is preliminary data.</text>
</comment>
<reference evidence="7 8" key="1">
    <citation type="submission" date="2013-04" db="EMBL/GenBank/DDBJ databases">
        <title>Hyphomonas sp. T24B3 Genome Sequencing.</title>
        <authorList>
            <person name="Lai Q."/>
            <person name="Shao Z."/>
        </authorList>
    </citation>
    <scope>NUCLEOTIDE SEQUENCE [LARGE SCALE GENOMIC DNA]</scope>
    <source>
        <strain evidence="7 8">T24B3</strain>
    </source>
</reference>
<dbReference type="InterPro" id="IPR003689">
    <property type="entry name" value="ZIP"/>
</dbReference>
<evidence type="ECO:0000256" key="1">
    <source>
        <dbReference type="ARBA" id="ARBA00004141"/>
    </source>
</evidence>
<name>A0A8B2PM26_9PROT</name>
<evidence type="ECO:0000313" key="8">
    <source>
        <dbReference type="Proteomes" id="UP000249123"/>
    </source>
</evidence>
<feature type="region of interest" description="Disordered" evidence="5">
    <location>
        <begin position="264"/>
        <end position="288"/>
    </location>
</feature>
<evidence type="ECO:0000313" key="7">
    <source>
        <dbReference type="EMBL" id="RAN32530.1"/>
    </source>
</evidence>
<evidence type="ECO:0008006" key="9">
    <source>
        <dbReference type="Google" id="ProtNLM"/>
    </source>
</evidence>
<evidence type="ECO:0000256" key="2">
    <source>
        <dbReference type="ARBA" id="ARBA00022692"/>
    </source>
</evidence>
<feature type="transmembrane region" description="Helical" evidence="6">
    <location>
        <begin position="208"/>
        <end position="229"/>
    </location>
</feature>
<dbReference type="Pfam" id="PF02535">
    <property type="entry name" value="Zip"/>
    <property type="match status" value="1"/>
</dbReference>
<dbReference type="GO" id="GO:0005385">
    <property type="term" value="F:zinc ion transmembrane transporter activity"/>
    <property type="evidence" value="ECO:0007669"/>
    <property type="project" value="TreeGrafter"/>
</dbReference>
<keyword evidence="8" id="KW-1185">Reference proteome</keyword>
<dbReference type="AlphaFoldDB" id="A0A8B2PM26"/>
<keyword evidence="3 6" id="KW-1133">Transmembrane helix</keyword>
<keyword evidence="4 6" id="KW-0472">Membrane</keyword>
<feature type="transmembrane region" description="Helical" evidence="6">
    <location>
        <begin position="118"/>
        <end position="141"/>
    </location>
</feature>
<organism evidence="7 8">
    <name type="scientific">Hyphomonas pacifica</name>
    <dbReference type="NCBI Taxonomy" id="1280941"/>
    <lineage>
        <taxon>Bacteria</taxon>
        <taxon>Pseudomonadati</taxon>
        <taxon>Pseudomonadota</taxon>
        <taxon>Alphaproteobacteria</taxon>
        <taxon>Hyphomonadales</taxon>
        <taxon>Hyphomonadaceae</taxon>
        <taxon>Hyphomonas</taxon>
    </lineage>
</organism>
<dbReference type="GO" id="GO:0016020">
    <property type="term" value="C:membrane"/>
    <property type="evidence" value="ECO:0007669"/>
    <property type="project" value="UniProtKB-SubCell"/>
</dbReference>
<feature type="transmembrane region" description="Helical" evidence="6">
    <location>
        <begin position="180"/>
        <end position="202"/>
    </location>
</feature>
<evidence type="ECO:0000256" key="5">
    <source>
        <dbReference type="SAM" id="MobiDB-lite"/>
    </source>
</evidence>
<dbReference type="Proteomes" id="UP000249123">
    <property type="component" value="Unassembled WGS sequence"/>
</dbReference>
<feature type="transmembrane region" description="Helical" evidence="6">
    <location>
        <begin position="86"/>
        <end position="106"/>
    </location>
</feature>
<feature type="transmembrane region" description="Helical" evidence="6">
    <location>
        <begin position="55"/>
        <end position="74"/>
    </location>
</feature>
<evidence type="ECO:0000256" key="3">
    <source>
        <dbReference type="ARBA" id="ARBA00022989"/>
    </source>
</evidence>
<dbReference type="PANTHER" id="PTHR11040:SF44">
    <property type="entry name" value="PROTEIN ZNTC-RELATED"/>
    <property type="match status" value="1"/>
</dbReference>
<dbReference type="EMBL" id="AWFB01000033">
    <property type="protein sequence ID" value="RAN32530.1"/>
    <property type="molecule type" value="Genomic_DNA"/>
</dbReference>
<evidence type="ECO:0000256" key="6">
    <source>
        <dbReference type="SAM" id="Phobius"/>
    </source>
</evidence>
<dbReference type="PANTHER" id="PTHR11040">
    <property type="entry name" value="ZINC/IRON TRANSPORTER"/>
    <property type="match status" value="1"/>
</dbReference>
<dbReference type="OrthoDB" id="9806593at2"/>
<evidence type="ECO:0000256" key="4">
    <source>
        <dbReference type="ARBA" id="ARBA00023136"/>
    </source>
</evidence>
<gene>
    <name evidence="7" type="ORF">HY3_15190</name>
</gene>
<feature type="compositionally biased region" description="Basic and acidic residues" evidence="5">
    <location>
        <begin position="264"/>
        <end position="275"/>
    </location>
</feature>
<protein>
    <recommendedName>
        <fullName evidence="9">Zinc ABC transporter permease</fullName>
    </recommendedName>
</protein>
<comment type="subcellular location">
    <subcellularLocation>
        <location evidence="1">Membrane</location>
        <topology evidence="1">Multi-pass membrane protein</topology>
    </subcellularLocation>
</comment>
<sequence>MRLPAARPYSAYLTDSYMFTSMQAPMFFGLIAAFVTTIGLIAVSTRGDWSARFSAVMGLAAAGMLITLSLLHIAPEAFKLSQNAPVYMLAGFLGGLVLHFSLHTFFPERPDLARSAAITPIIAIAIHSLLDGVIYSVTFAGSFSSGVYAAVSLILHEFPEGVIAFAILRRHSFSNRQSFLFAFLAASATTPLGVLISSPFMYLMGPDVVGSLFAASAGLLLYVATGPLMEPLKGEPPLRSLLALSIGVLTAVVISLLPVHDHEHTDADDHDHSHELMQAPHPLPEPIR</sequence>
<proteinExistence type="predicted"/>